<organism evidence="1 2">
    <name type="scientific">Vermiconidia calcicola</name>
    <dbReference type="NCBI Taxonomy" id="1690605"/>
    <lineage>
        <taxon>Eukaryota</taxon>
        <taxon>Fungi</taxon>
        <taxon>Dikarya</taxon>
        <taxon>Ascomycota</taxon>
        <taxon>Pezizomycotina</taxon>
        <taxon>Dothideomycetes</taxon>
        <taxon>Dothideomycetidae</taxon>
        <taxon>Mycosphaerellales</taxon>
        <taxon>Extremaceae</taxon>
        <taxon>Vermiconidia</taxon>
    </lineage>
</organism>
<dbReference type="EMBL" id="JAUTXU010000056">
    <property type="protein sequence ID" value="KAK3714293.1"/>
    <property type="molecule type" value="Genomic_DNA"/>
</dbReference>
<protein>
    <submittedName>
        <fullName evidence="1">Uncharacterized protein</fullName>
    </submittedName>
</protein>
<sequence length="566" mass="61782">MASYPTNEPAPAYNSDNGVTSEKSHGNENGFDEKRGSVVAMRDEEDMAIGQQNPLSRKLKSRHMQMIAIGGAIGAGLFVGSGSALQSGGPASVVICFIIIGVMMYFTMQALAELGVMYPVNGAFFTYAYRFISPAWGFATGWDYAIQWLTVLPFEITAAGITLDYWPAAERIDNAVWVTVFLVALIIIQVFGIRGYGEVEFVLSIIKIIACSGFIILGIIINCGGVPTDDRGYIGGRYWQNPGAFSGGFAGFCGVFVTAAFAFGGTELTGLAAAEATNPLKSIPMATKQVLWRIAFFYIVLLLLVGLIVPSDNPHLLNASGANTKASPFVLAIKLANIPILPSIFNAVITISVLSVANSCTFASTRTMQALATRGMAPRFLAYVDKHGRPLWCVVIQMAFGLLAYVTDAPGDSSGTFFTWLLALSGIANFFIWGSICVSHIRFRAAWKYHGHTLDELPFRASCGVWGSGIGVTLAVLCLIASFYTAVRDKDVYTFFESWIAGPLILFLYVLWKVWTREWYLLTSLKDIDVMAGMRSNIEELQASAERQRKERAIKNLPMRVLRTLF</sequence>
<name>A0ACC3NC86_9PEZI</name>
<accession>A0ACC3NC86</accession>
<comment type="caution">
    <text evidence="1">The sequence shown here is derived from an EMBL/GenBank/DDBJ whole genome shotgun (WGS) entry which is preliminary data.</text>
</comment>
<evidence type="ECO:0000313" key="1">
    <source>
        <dbReference type="EMBL" id="KAK3714293.1"/>
    </source>
</evidence>
<evidence type="ECO:0000313" key="2">
    <source>
        <dbReference type="Proteomes" id="UP001281147"/>
    </source>
</evidence>
<dbReference type="Proteomes" id="UP001281147">
    <property type="component" value="Unassembled WGS sequence"/>
</dbReference>
<reference evidence="1" key="1">
    <citation type="submission" date="2023-07" db="EMBL/GenBank/DDBJ databases">
        <title>Black Yeasts Isolated from many extreme environments.</title>
        <authorList>
            <person name="Coleine C."/>
            <person name="Stajich J.E."/>
            <person name="Selbmann L."/>
        </authorList>
    </citation>
    <scope>NUCLEOTIDE SEQUENCE</scope>
    <source>
        <strain evidence="1">CCFEE 5714</strain>
    </source>
</reference>
<keyword evidence="2" id="KW-1185">Reference proteome</keyword>
<gene>
    <name evidence="1" type="ORF">LTR37_007879</name>
</gene>
<proteinExistence type="predicted"/>